<gene>
    <name evidence="1" type="ORF">HNR59_002023</name>
</gene>
<organism evidence="1 2">
    <name type="scientific">Aquamicrobium lusatiense</name>
    <dbReference type="NCBI Taxonomy" id="89772"/>
    <lineage>
        <taxon>Bacteria</taxon>
        <taxon>Pseudomonadati</taxon>
        <taxon>Pseudomonadota</taxon>
        <taxon>Alphaproteobacteria</taxon>
        <taxon>Hyphomicrobiales</taxon>
        <taxon>Phyllobacteriaceae</taxon>
        <taxon>Aquamicrobium</taxon>
    </lineage>
</organism>
<evidence type="ECO:0000313" key="1">
    <source>
        <dbReference type="EMBL" id="MBB6012678.1"/>
    </source>
</evidence>
<sequence length="737" mass="81330">MTLQAAFPQVEADLQGKLRRALRRRRYAARLWGVSGPVPSEQLLSGLPFTLKLTSVPSEVAELFPDLGQVEIDQELRDVLATFELNIACPLLFAVDSDEEIGRRVHGPSISGHRKYWLLSPSGEGPSGFAALRDVGPYDCYLLDPAEEIARKVLRELGFHVHFGISVEFAGRPPLERDAPVPVFVVGDQRTVVPRRVPPEGLSVQLDDEQVHLSSDDVVTVRVERGDHTLRVSNGSEDRDYTFRGTLAPRSVPPTICSIEPRFGDLTVQAFLRGALEFAVESFAPLDGLELTVEIDASGRRLFATAPLGPLPCSVSSEQEPFATLLDDETRGLLARSPSLKLRLSVGNLCSHYMMLEQRVRPCWWQRTDDGTIALTSEVGMLPFGWVLATTPAAPPAPELDDSHEEARLLAPIGLDVSEHGGVAEFTTLCIAPSHARLGLPAIKKPILTRRRYAGNGALGLEDMVESYLRWSLAESTTFIAEIWRRQIAAVLDGWLTEICCGEEWVRREAALGDVDPWEELARDCDETGFGRDSYVELSREDEVEVTRIAIREIRSEFPDLWARVGPLCALSQEDYEALDLACARAYTELADKYRNKGKEDFATGIAEGDPGAAPDDWDSVLRRVKSTAELQPLAEMLLPSDTAHGLMTLEPSMMTLDELTEELTAWARSARRALSGSVPPSDTLKVILALWAEPEAAASLDWRRALDVLLAERSVARAARYLALRSRRAARGSSSR</sequence>
<keyword evidence="2" id="KW-1185">Reference proteome</keyword>
<dbReference type="AlphaFoldDB" id="A0A7W9VV36"/>
<dbReference type="RefSeq" id="WP_183829429.1">
    <property type="nucleotide sequence ID" value="NZ_JACHEU010000001.1"/>
</dbReference>
<evidence type="ECO:0000313" key="2">
    <source>
        <dbReference type="Proteomes" id="UP000533306"/>
    </source>
</evidence>
<dbReference type="EMBL" id="JACHEU010000001">
    <property type="protein sequence ID" value="MBB6012678.1"/>
    <property type="molecule type" value="Genomic_DNA"/>
</dbReference>
<dbReference type="Proteomes" id="UP000533306">
    <property type="component" value="Unassembled WGS sequence"/>
</dbReference>
<accession>A0A7W9VV36</accession>
<proteinExistence type="predicted"/>
<reference evidence="1 2" key="1">
    <citation type="submission" date="2020-08" db="EMBL/GenBank/DDBJ databases">
        <title>Genomic Encyclopedia of Type Strains, Phase IV (KMG-IV): sequencing the most valuable type-strain genomes for metagenomic binning, comparative biology and taxonomic classification.</title>
        <authorList>
            <person name="Goeker M."/>
        </authorList>
    </citation>
    <scope>NUCLEOTIDE SEQUENCE [LARGE SCALE GENOMIC DNA]</scope>
    <source>
        <strain evidence="1 2">DSM 11099</strain>
    </source>
</reference>
<protein>
    <submittedName>
        <fullName evidence="1">Uncharacterized protein</fullName>
    </submittedName>
</protein>
<comment type="caution">
    <text evidence="1">The sequence shown here is derived from an EMBL/GenBank/DDBJ whole genome shotgun (WGS) entry which is preliminary data.</text>
</comment>
<name>A0A7W9VV36_9HYPH</name>